<protein>
    <submittedName>
        <fullName evidence="2">Uncharacterized protein</fullName>
    </submittedName>
</protein>
<comment type="caution">
    <text evidence="2">The sequence shown here is derived from an EMBL/GenBank/DDBJ whole genome shotgun (WGS) entry which is preliminary data.</text>
</comment>
<feature type="compositionally biased region" description="Basic and acidic residues" evidence="1">
    <location>
        <begin position="107"/>
        <end position="116"/>
    </location>
</feature>
<dbReference type="EMBL" id="MTKT01003957">
    <property type="protein sequence ID" value="OWM72911.1"/>
    <property type="molecule type" value="Genomic_DNA"/>
</dbReference>
<accession>A0A218WKZ7</accession>
<feature type="compositionally biased region" description="Basic and acidic residues" evidence="1">
    <location>
        <begin position="79"/>
        <end position="100"/>
    </location>
</feature>
<sequence length="116" mass="12482">MKLGGGEESGGRGRRFPPLGASATALEGVGDGGEYRLSYAVLGRGITRPGSARIVGKFRFLVIAVGGQPRRVGGARGTSVKEDEKKRGRREEKERNAGSERKRKKRIGGEMEKRKG</sequence>
<evidence type="ECO:0000313" key="2">
    <source>
        <dbReference type="EMBL" id="OWM72911.1"/>
    </source>
</evidence>
<dbReference type="Proteomes" id="UP000197138">
    <property type="component" value="Unassembled WGS sequence"/>
</dbReference>
<feature type="region of interest" description="Disordered" evidence="1">
    <location>
        <begin position="1"/>
        <end position="30"/>
    </location>
</feature>
<dbReference type="AlphaFoldDB" id="A0A218WKZ7"/>
<organism evidence="2 3">
    <name type="scientific">Punica granatum</name>
    <name type="common">Pomegranate</name>
    <dbReference type="NCBI Taxonomy" id="22663"/>
    <lineage>
        <taxon>Eukaryota</taxon>
        <taxon>Viridiplantae</taxon>
        <taxon>Streptophyta</taxon>
        <taxon>Embryophyta</taxon>
        <taxon>Tracheophyta</taxon>
        <taxon>Spermatophyta</taxon>
        <taxon>Magnoliopsida</taxon>
        <taxon>eudicotyledons</taxon>
        <taxon>Gunneridae</taxon>
        <taxon>Pentapetalae</taxon>
        <taxon>rosids</taxon>
        <taxon>malvids</taxon>
        <taxon>Myrtales</taxon>
        <taxon>Lythraceae</taxon>
        <taxon>Punica</taxon>
    </lineage>
</organism>
<feature type="region of interest" description="Disordered" evidence="1">
    <location>
        <begin position="69"/>
        <end position="116"/>
    </location>
</feature>
<proteinExistence type="predicted"/>
<gene>
    <name evidence="2" type="ORF">CDL15_Pgr016543</name>
</gene>
<evidence type="ECO:0000313" key="3">
    <source>
        <dbReference type="Proteomes" id="UP000197138"/>
    </source>
</evidence>
<evidence type="ECO:0000256" key="1">
    <source>
        <dbReference type="SAM" id="MobiDB-lite"/>
    </source>
</evidence>
<reference evidence="3" key="1">
    <citation type="journal article" date="2017" name="Plant J.">
        <title>The pomegranate (Punica granatum L.) genome and the genomics of punicalagin biosynthesis.</title>
        <authorList>
            <person name="Qin G."/>
            <person name="Xu C."/>
            <person name="Ming R."/>
            <person name="Tang H."/>
            <person name="Guyot R."/>
            <person name="Kramer E.M."/>
            <person name="Hu Y."/>
            <person name="Yi X."/>
            <person name="Qi Y."/>
            <person name="Xu X."/>
            <person name="Gao Z."/>
            <person name="Pan H."/>
            <person name="Jian J."/>
            <person name="Tian Y."/>
            <person name="Yue Z."/>
            <person name="Xu Y."/>
        </authorList>
    </citation>
    <scope>NUCLEOTIDE SEQUENCE [LARGE SCALE GENOMIC DNA]</scope>
    <source>
        <strain evidence="3">cv. Dabenzi</strain>
    </source>
</reference>
<name>A0A218WKZ7_PUNGR</name>